<proteinExistence type="predicted"/>
<dbReference type="EMBL" id="SNSC02000013">
    <property type="protein sequence ID" value="TID18755.1"/>
    <property type="molecule type" value="Genomic_DNA"/>
</dbReference>
<accession>A0A4Z1P3J2</accession>
<organism evidence="1 2">
    <name type="scientific">Venturia nashicola</name>
    <dbReference type="NCBI Taxonomy" id="86259"/>
    <lineage>
        <taxon>Eukaryota</taxon>
        <taxon>Fungi</taxon>
        <taxon>Dikarya</taxon>
        <taxon>Ascomycota</taxon>
        <taxon>Pezizomycotina</taxon>
        <taxon>Dothideomycetes</taxon>
        <taxon>Pleosporomycetidae</taxon>
        <taxon>Venturiales</taxon>
        <taxon>Venturiaceae</taxon>
        <taxon>Venturia</taxon>
    </lineage>
</organism>
<name>A0A4Z1P3J2_9PEZI</name>
<comment type="caution">
    <text evidence="1">The sequence shown here is derived from an EMBL/GenBank/DDBJ whole genome shotgun (WGS) entry which is preliminary data.</text>
</comment>
<reference evidence="1 2" key="1">
    <citation type="submission" date="2019-04" db="EMBL/GenBank/DDBJ databases">
        <title>High contiguity whole genome sequence and gene annotation resource for two Venturia nashicola isolates.</title>
        <authorList>
            <person name="Prokchorchik M."/>
            <person name="Won K."/>
            <person name="Lee Y."/>
            <person name="Choi E.D."/>
            <person name="Segonzac C."/>
            <person name="Sohn K.H."/>
        </authorList>
    </citation>
    <scope>NUCLEOTIDE SEQUENCE [LARGE SCALE GENOMIC DNA]</scope>
    <source>
        <strain evidence="1 2">PRI2</strain>
    </source>
</reference>
<sequence>MADVFSDRLLVERQDFAKGFPLNSNLFWHFTIEPSCCLAGHNPATLINTLCYKTQKNDKNMPVRAPLPSNASLSRPKPTVRGECYKMKHAFSMNIVFYGLTSNTVAAGVPSF</sequence>
<gene>
    <name evidence="1" type="ORF">E6O75_ATG05876</name>
</gene>
<evidence type="ECO:0000313" key="2">
    <source>
        <dbReference type="Proteomes" id="UP000298493"/>
    </source>
</evidence>
<dbReference type="AlphaFoldDB" id="A0A4Z1P3J2"/>
<keyword evidence="2" id="KW-1185">Reference proteome</keyword>
<evidence type="ECO:0000313" key="1">
    <source>
        <dbReference type="EMBL" id="TID18755.1"/>
    </source>
</evidence>
<protein>
    <submittedName>
        <fullName evidence="1">Uncharacterized protein</fullName>
    </submittedName>
</protein>
<dbReference type="Proteomes" id="UP000298493">
    <property type="component" value="Unassembled WGS sequence"/>
</dbReference>